<dbReference type="AlphaFoldDB" id="A0A7D9EVF4"/>
<protein>
    <submittedName>
        <fullName evidence="1">Uncharacterized protein</fullName>
    </submittedName>
</protein>
<keyword evidence="2" id="KW-1185">Reference proteome</keyword>
<comment type="caution">
    <text evidence="1">The sequence shown here is derived from an EMBL/GenBank/DDBJ whole genome shotgun (WGS) entry which is preliminary data.</text>
</comment>
<sequence length="244" mass="28504">MRMNWRGSRREWFETNIFDESWDMEEKYEDELASLPWVQDFYIGVASEPEKSWQLYITCAYNKVPSMADLKKIFGVQISYFVDFIQESIDEDSKRSKESLPCPSYLRGPISGDELCVQEGSRREWFETNIFDESWGMKDKYWDELVSLPWVQDFYIGVASEPEKSWQVYITCAHNKVPSMADLKKIFGVDISCFVEFIQKSIEDSKRSKESLPCPSYLRGPISGDELCVQEVKKVKVDMEQSAS</sequence>
<proteinExistence type="predicted"/>
<dbReference type="Proteomes" id="UP001152795">
    <property type="component" value="Unassembled WGS sequence"/>
</dbReference>
<reference evidence="1" key="1">
    <citation type="submission" date="2020-04" db="EMBL/GenBank/DDBJ databases">
        <authorList>
            <person name="Alioto T."/>
            <person name="Alioto T."/>
            <person name="Gomez Garrido J."/>
        </authorList>
    </citation>
    <scope>NUCLEOTIDE SEQUENCE</scope>
    <source>
        <strain evidence="1">A484AB</strain>
    </source>
</reference>
<dbReference type="EMBL" id="CACRXK020010387">
    <property type="protein sequence ID" value="CAB4019278.1"/>
    <property type="molecule type" value="Genomic_DNA"/>
</dbReference>
<evidence type="ECO:0000313" key="1">
    <source>
        <dbReference type="EMBL" id="CAB4019278.1"/>
    </source>
</evidence>
<evidence type="ECO:0000313" key="2">
    <source>
        <dbReference type="Proteomes" id="UP001152795"/>
    </source>
</evidence>
<accession>A0A7D9EVF4</accession>
<organism evidence="1 2">
    <name type="scientific">Paramuricea clavata</name>
    <name type="common">Red gorgonian</name>
    <name type="synonym">Violescent sea-whip</name>
    <dbReference type="NCBI Taxonomy" id="317549"/>
    <lineage>
        <taxon>Eukaryota</taxon>
        <taxon>Metazoa</taxon>
        <taxon>Cnidaria</taxon>
        <taxon>Anthozoa</taxon>
        <taxon>Octocorallia</taxon>
        <taxon>Malacalcyonacea</taxon>
        <taxon>Plexauridae</taxon>
        <taxon>Paramuricea</taxon>
    </lineage>
</organism>
<name>A0A7D9EVF4_PARCT</name>
<gene>
    <name evidence="1" type="ORF">PACLA_8A037776</name>
</gene>